<feature type="compositionally biased region" description="Gly residues" evidence="1">
    <location>
        <begin position="222"/>
        <end position="236"/>
    </location>
</feature>
<keyword evidence="2" id="KW-0472">Membrane</keyword>
<feature type="transmembrane region" description="Helical" evidence="2">
    <location>
        <begin position="338"/>
        <end position="361"/>
    </location>
</feature>
<evidence type="ECO:0000256" key="3">
    <source>
        <dbReference type="SAM" id="SignalP"/>
    </source>
</evidence>
<sequence>MSGQKILQAVRRISLVAVLSGAVVATAFPAAALPPGGASADTPGTSTSVSPRTVEQCGTLNWNVAGFPAGETVHIKIDDGDGTDQATHGAGVVQTQRIGSGGTASGSLQIPCNMAPGGHWLRYLATGGENNLGYTARAGSDFTVVARAGGNAGAAGAAGQRPQSQAGGAGQNQPARNNQAGAAQANRNQPTRNQGQAPARGQGQPAARNQGAGAAAPARSGGNAGAGGAAAGGSGAGSRAAGSTGAAGGGGGGAAGGGGGGAAGRAAGAAAPAGTNTGDGGAAGATGAGAIGIDGAFLAQDAGTGTAGVFDKNADDPSQPSAISQAAAQQASGARAPVIGLFVGGAILLVGLTAINVWVLLQLRRDRREEQYQRPTQYFHGG</sequence>
<feature type="signal peptide" evidence="3">
    <location>
        <begin position="1"/>
        <end position="32"/>
    </location>
</feature>
<proteinExistence type="predicted"/>
<feature type="compositionally biased region" description="Low complexity" evidence="1">
    <location>
        <begin position="264"/>
        <end position="273"/>
    </location>
</feature>
<protein>
    <submittedName>
        <fullName evidence="4">Uncharacterized protein</fullName>
    </submittedName>
</protein>
<evidence type="ECO:0000313" key="4">
    <source>
        <dbReference type="EMBL" id="MDK4289768.1"/>
    </source>
</evidence>
<gene>
    <name evidence="4" type="ORF">QPX23_03340</name>
</gene>
<keyword evidence="2" id="KW-1133">Transmembrane helix</keyword>
<dbReference type="EMBL" id="JASNUQ010000004">
    <property type="protein sequence ID" value="MDK4289768.1"/>
    <property type="molecule type" value="Genomic_DNA"/>
</dbReference>
<evidence type="ECO:0000313" key="5">
    <source>
        <dbReference type="Proteomes" id="UP001239759"/>
    </source>
</evidence>
<comment type="caution">
    <text evidence="4">The sequence shown here is derived from an EMBL/GenBank/DDBJ whole genome shotgun (WGS) entry which is preliminary data.</text>
</comment>
<evidence type="ECO:0000256" key="2">
    <source>
        <dbReference type="SAM" id="Phobius"/>
    </source>
</evidence>
<name>A0ABT7FVH4_9CORY</name>
<feature type="compositionally biased region" description="Low complexity" evidence="1">
    <location>
        <begin position="152"/>
        <end position="221"/>
    </location>
</feature>
<reference evidence="4 5" key="1">
    <citation type="submission" date="2023-05" db="EMBL/GenBank/DDBJ databases">
        <title>Metabolic capabilities are highly conserved among human nasal-associated Corynebacterium species in pangenomic analyses.</title>
        <authorList>
            <person name="Tran T.H."/>
            <person name="Roberts A.Q."/>
            <person name="Escapa I.F."/>
            <person name="Gao W."/>
            <person name="Conlan S."/>
            <person name="Kong H."/>
            <person name="Segre J.A."/>
            <person name="Kelly M.S."/>
            <person name="Lemon K.P."/>
        </authorList>
    </citation>
    <scope>NUCLEOTIDE SEQUENCE [LARGE SCALE GENOMIC DNA]</scope>
    <source>
        <strain evidence="4 5">KPL3772</strain>
    </source>
</reference>
<keyword evidence="5" id="KW-1185">Reference proteome</keyword>
<feature type="chain" id="PRO_5047177634" evidence="3">
    <location>
        <begin position="33"/>
        <end position="382"/>
    </location>
</feature>
<organism evidence="4 5">
    <name type="scientific">Corynebacterium pseudodiphtheriticum</name>
    <dbReference type="NCBI Taxonomy" id="37637"/>
    <lineage>
        <taxon>Bacteria</taxon>
        <taxon>Bacillati</taxon>
        <taxon>Actinomycetota</taxon>
        <taxon>Actinomycetes</taxon>
        <taxon>Mycobacteriales</taxon>
        <taxon>Corynebacteriaceae</taxon>
        <taxon>Corynebacterium</taxon>
    </lineage>
</organism>
<dbReference type="RefSeq" id="WP_284587642.1">
    <property type="nucleotide sequence ID" value="NZ_JASNUQ010000004.1"/>
</dbReference>
<feature type="compositionally biased region" description="Gly residues" evidence="1">
    <location>
        <begin position="245"/>
        <end position="263"/>
    </location>
</feature>
<accession>A0ABT7FVH4</accession>
<feature type="region of interest" description="Disordered" evidence="1">
    <location>
        <begin position="152"/>
        <end position="273"/>
    </location>
</feature>
<keyword evidence="2" id="KW-0812">Transmembrane</keyword>
<keyword evidence="3" id="KW-0732">Signal</keyword>
<dbReference type="Proteomes" id="UP001239759">
    <property type="component" value="Unassembled WGS sequence"/>
</dbReference>
<evidence type="ECO:0000256" key="1">
    <source>
        <dbReference type="SAM" id="MobiDB-lite"/>
    </source>
</evidence>